<dbReference type="AlphaFoldDB" id="A0A1S4E8B5"/>
<dbReference type="KEGG" id="dci:108252057"/>
<dbReference type="STRING" id="121845.A0A1S4E8B5"/>
<name>A0A1S4E8B5_DIACI</name>
<evidence type="ECO:0000313" key="2">
    <source>
        <dbReference type="RefSeq" id="XP_017298431.1"/>
    </source>
</evidence>
<sequence length="94" mass="11712">MDPRRNELDVYRKRKTFDVQEMKRFVEEEEVTKMKEEFWKRLESDPIFHKPKYRVNPRELRKINFARALRIRNLNTLDYQKHNNDILVSGKLFE</sequence>
<dbReference type="RefSeq" id="XP_017298431.1">
    <property type="nucleotide sequence ID" value="XM_017442942.2"/>
</dbReference>
<dbReference type="PaxDb" id="121845-A0A1S4E8B5"/>
<dbReference type="GeneID" id="108252057"/>
<gene>
    <name evidence="2" type="primary">LOC108252057</name>
</gene>
<reference evidence="2" key="1">
    <citation type="submission" date="2025-08" db="UniProtKB">
        <authorList>
            <consortium name="RefSeq"/>
        </authorList>
    </citation>
    <scope>IDENTIFICATION</scope>
</reference>
<accession>A0A1S4E8B5</accession>
<proteinExistence type="predicted"/>
<keyword evidence="1" id="KW-1185">Reference proteome</keyword>
<protein>
    <submittedName>
        <fullName evidence="2">Peroxisomal acyl-coenzyme A oxidase 3-like</fullName>
    </submittedName>
</protein>
<dbReference type="Proteomes" id="UP000079169">
    <property type="component" value="Unplaced"/>
</dbReference>
<evidence type="ECO:0000313" key="1">
    <source>
        <dbReference type="Proteomes" id="UP000079169"/>
    </source>
</evidence>
<organism evidence="1 2">
    <name type="scientific">Diaphorina citri</name>
    <name type="common">Asian citrus psyllid</name>
    <dbReference type="NCBI Taxonomy" id="121845"/>
    <lineage>
        <taxon>Eukaryota</taxon>
        <taxon>Metazoa</taxon>
        <taxon>Ecdysozoa</taxon>
        <taxon>Arthropoda</taxon>
        <taxon>Hexapoda</taxon>
        <taxon>Insecta</taxon>
        <taxon>Pterygota</taxon>
        <taxon>Neoptera</taxon>
        <taxon>Paraneoptera</taxon>
        <taxon>Hemiptera</taxon>
        <taxon>Sternorrhyncha</taxon>
        <taxon>Psylloidea</taxon>
        <taxon>Psyllidae</taxon>
        <taxon>Diaphorininae</taxon>
        <taxon>Diaphorina</taxon>
    </lineage>
</organism>